<proteinExistence type="predicted"/>
<dbReference type="PANTHER" id="PTHR23150:SF19">
    <property type="entry name" value="FORMYLGLYCINE-GENERATING ENZYME"/>
    <property type="match status" value="1"/>
</dbReference>
<dbReference type="InterPro" id="IPR005532">
    <property type="entry name" value="SUMF_dom"/>
</dbReference>
<dbReference type="Pfam" id="PF03781">
    <property type="entry name" value="FGE-sulfatase"/>
    <property type="match status" value="1"/>
</dbReference>
<dbReference type="InterPro" id="IPR051043">
    <property type="entry name" value="Sulfatase_Mod_Factor_Kinase"/>
</dbReference>
<dbReference type="PANTHER" id="PTHR23150">
    <property type="entry name" value="SULFATASE MODIFYING FACTOR 1, 2"/>
    <property type="match status" value="1"/>
</dbReference>
<dbReference type="STRING" id="1666911.HLUCCA11_22275"/>
<dbReference type="Gene3D" id="3.90.1580.10">
    <property type="entry name" value="paralog of FGE (formylglycine-generating enzyme)"/>
    <property type="match status" value="1"/>
</dbReference>
<sequence length="920" mass="102674">MPPSVSTTSDVPEKASELAVLIACLQNAGVDWDGENVADLLWLARYIDPPAPRDNSTGTTAPERDSSVRIEIDNSAPAPLPEISQAFSLTMPQSNRPEKEAVSKPRRGIPFQTPTAPALRNRLEIGRSLRPLMRKVESYTNQVLDEAATAELTAQQQFCMPVMRPERERWLELALVIEDSASSFLWREVIRDFRQVLERQGAFRTVTTWYLQTTSARDIQLFAQRPQGGVIPRPRSPKELLESSGRRLIFFISDCISPAWQQGALQENYLALWAKHGPVAIVQMLPARLWHRTALAEGERVPFFARSPGVPNAQLLSPALFEDTDSDLGLKLPTVTVEPASIAQWARLIAGFGDASAAGVWFEPDWQGQTEASEASMASSTAGSTGKSPATSEDVAVVAARLVGRFSTTASDMARELAALMALVPVELSLVYIIQAKLLPESTPLHVAEVFLSGLVERVKDDNTAEADLETGGSFFATRRRYDFVPGVRNILIDSVKIPSAERVLNEISAYICERLNRSSRNFMALLRLGDELDAEGEEFAEFARVTKQALRRLGGEYAALVEDIERPTVPPPDEVTRLVSFPPLERLAFEKGELIDSDRLDEVVPDVDAVDFPPSLKTASFQVATVSLPQQTLEVFEFQAAKIEQERAGIFRRLQWVVKKSRAQARRFVEPLADELMLEMVSIPGGTFMMGSAEDEPDRQENEIQHEVSVPPFFLGRYPITQAQWRVVADLPQVNRELKAEPSRFKGENLPVEQVSWYEAVEFCDRLAAQTGHPYRLPSEAEWEYACRAGTTTPFHFGRTLTTEVANYYGESTYADGPKGEYRETTTPVDHFEIANAFGLSDMHGNVWEWCQDHYDSYDKTPIDGSVWVTSDDEKGRVLRGGSWGFNPRYCRSAYRSYLTPDFRGDSFGFRVSCSAPRT</sequence>
<dbReference type="GO" id="GO:0120147">
    <property type="term" value="F:formylglycine-generating oxidase activity"/>
    <property type="evidence" value="ECO:0007669"/>
    <property type="project" value="TreeGrafter"/>
</dbReference>
<accession>A0A0P8D7P3</accession>
<dbReference type="SUPFAM" id="SSF56436">
    <property type="entry name" value="C-type lectin-like"/>
    <property type="match status" value="1"/>
</dbReference>
<dbReference type="InterPro" id="IPR042095">
    <property type="entry name" value="SUMF_sf"/>
</dbReference>
<dbReference type="InterPro" id="IPR016187">
    <property type="entry name" value="CTDL_fold"/>
</dbReference>
<dbReference type="Proteomes" id="UP000050465">
    <property type="component" value="Unassembled WGS sequence"/>
</dbReference>
<feature type="region of interest" description="Disordered" evidence="1">
    <location>
        <begin position="91"/>
        <end position="113"/>
    </location>
</feature>
<dbReference type="NCBIfam" id="NF041121">
    <property type="entry name" value="SAV_2336_NTERM"/>
    <property type="match status" value="1"/>
</dbReference>
<name>A0A0P8D7P3_9CYAN</name>
<dbReference type="PATRIC" id="fig|1666911.3.peg.4175"/>
<dbReference type="InterPro" id="IPR047738">
    <property type="entry name" value="SAV_2336-like_N"/>
</dbReference>
<reference evidence="3 4" key="1">
    <citation type="submission" date="2015-09" db="EMBL/GenBank/DDBJ databases">
        <title>Identification and resolution of microdiversity through metagenomic sequencing of parallel consortia.</title>
        <authorList>
            <person name="Nelson W.C."/>
            <person name="Romine M.F."/>
            <person name="Lindemann S.R."/>
        </authorList>
    </citation>
    <scope>NUCLEOTIDE SEQUENCE [LARGE SCALE GENOMIC DNA]</scope>
    <source>
        <strain evidence="3">Ana</strain>
    </source>
</reference>
<comment type="caution">
    <text evidence="3">The sequence shown here is derived from an EMBL/GenBank/DDBJ whole genome shotgun (WGS) entry which is preliminary data.</text>
</comment>
<evidence type="ECO:0000256" key="1">
    <source>
        <dbReference type="SAM" id="MobiDB-lite"/>
    </source>
</evidence>
<evidence type="ECO:0000313" key="4">
    <source>
        <dbReference type="Proteomes" id="UP000050465"/>
    </source>
</evidence>
<protein>
    <submittedName>
        <fullName evidence="3">Formylglycine-generating enzyme, required for sulfatase activity, contains SUMF1/FGE domain</fullName>
    </submittedName>
</protein>
<feature type="domain" description="Sulfatase-modifying factor enzyme-like" evidence="2">
    <location>
        <begin position="680"/>
        <end position="913"/>
    </location>
</feature>
<evidence type="ECO:0000259" key="2">
    <source>
        <dbReference type="Pfam" id="PF03781"/>
    </source>
</evidence>
<evidence type="ECO:0000313" key="3">
    <source>
        <dbReference type="EMBL" id="KPQ32127.1"/>
    </source>
</evidence>
<gene>
    <name evidence="3" type="ORF">HLUCCA11_22275</name>
</gene>
<dbReference type="AlphaFoldDB" id="A0A0P8D7P3"/>
<organism evidence="3 4">
    <name type="scientific">Phormidesmis priestleyi Ana</name>
    <dbReference type="NCBI Taxonomy" id="1666911"/>
    <lineage>
        <taxon>Bacteria</taxon>
        <taxon>Bacillati</taxon>
        <taxon>Cyanobacteriota</taxon>
        <taxon>Cyanophyceae</taxon>
        <taxon>Leptolyngbyales</taxon>
        <taxon>Leptolyngbyaceae</taxon>
        <taxon>Phormidesmis</taxon>
    </lineage>
</organism>
<dbReference type="EMBL" id="LJZR01000068">
    <property type="protein sequence ID" value="KPQ32127.1"/>
    <property type="molecule type" value="Genomic_DNA"/>
</dbReference>